<dbReference type="CDD" id="cd00075">
    <property type="entry name" value="HATPase"/>
    <property type="match status" value="1"/>
</dbReference>
<dbReference type="InterPro" id="IPR003594">
    <property type="entry name" value="HATPase_dom"/>
</dbReference>
<keyword evidence="6 11" id="KW-0812">Transmembrane</keyword>
<evidence type="ECO:0000256" key="5">
    <source>
        <dbReference type="ARBA" id="ARBA00022679"/>
    </source>
</evidence>
<dbReference type="InterPro" id="IPR005467">
    <property type="entry name" value="His_kinase_dom"/>
</dbReference>
<gene>
    <name evidence="14" type="ORF">HJB63_07720</name>
</gene>
<dbReference type="SUPFAM" id="SSF47384">
    <property type="entry name" value="Homodimeric domain of signal transducing histidine kinase"/>
    <property type="match status" value="1"/>
</dbReference>
<evidence type="ECO:0000259" key="12">
    <source>
        <dbReference type="PROSITE" id="PS50109"/>
    </source>
</evidence>
<reference evidence="14" key="1">
    <citation type="submission" date="2020-04" db="EMBL/GenBank/DDBJ databases">
        <title>Global-level population genomics: horizontal gene transfer, symbiosis and evolution in Rhizobia.</title>
        <authorList>
            <person name="Gai Y."/>
        </authorList>
    </citation>
    <scope>NUCLEOTIDE SEQUENCE</scope>
    <source>
        <strain evidence="14">BLR57</strain>
    </source>
</reference>
<keyword evidence="5" id="KW-0808">Transferase</keyword>
<feature type="transmembrane region" description="Helical" evidence="11">
    <location>
        <begin position="172"/>
        <end position="195"/>
    </location>
</feature>
<feature type="transmembrane region" description="Helical" evidence="11">
    <location>
        <begin position="21"/>
        <end position="41"/>
    </location>
</feature>
<dbReference type="Gene3D" id="1.10.287.130">
    <property type="match status" value="1"/>
</dbReference>
<dbReference type="PANTHER" id="PTHR45436:SF1">
    <property type="entry name" value="SENSOR PROTEIN QSEC"/>
    <property type="match status" value="1"/>
</dbReference>
<dbReference type="SMART" id="SM00387">
    <property type="entry name" value="HATPase_c"/>
    <property type="match status" value="1"/>
</dbReference>
<name>A0A9Q3MAJ3_9HYPH</name>
<evidence type="ECO:0000313" key="14">
    <source>
        <dbReference type="EMBL" id="MBX5022464.1"/>
    </source>
</evidence>
<accession>A0A9Q3MAJ3</accession>
<dbReference type="CDD" id="cd00082">
    <property type="entry name" value="HisKA"/>
    <property type="match status" value="1"/>
</dbReference>
<dbReference type="PANTHER" id="PTHR45436">
    <property type="entry name" value="SENSOR HISTIDINE KINASE YKOH"/>
    <property type="match status" value="1"/>
</dbReference>
<evidence type="ECO:0000256" key="8">
    <source>
        <dbReference type="ARBA" id="ARBA00022989"/>
    </source>
</evidence>
<keyword evidence="10 11" id="KW-0472">Membrane</keyword>
<evidence type="ECO:0000256" key="10">
    <source>
        <dbReference type="ARBA" id="ARBA00023136"/>
    </source>
</evidence>
<dbReference type="InterPro" id="IPR004358">
    <property type="entry name" value="Sig_transdc_His_kin-like_C"/>
</dbReference>
<organism evidence="14 15">
    <name type="scientific">Rhizobium lentis</name>
    <dbReference type="NCBI Taxonomy" id="1138194"/>
    <lineage>
        <taxon>Bacteria</taxon>
        <taxon>Pseudomonadati</taxon>
        <taxon>Pseudomonadota</taxon>
        <taxon>Alphaproteobacteria</taxon>
        <taxon>Hyphomicrobiales</taxon>
        <taxon>Rhizobiaceae</taxon>
        <taxon>Rhizobium/Agrobacterium group</taxon>
        <taxon>Rhizobium</taxon>
    </lineage>
</organism>
<dbReference type="Gene3D" id="3.30.565.10">
    <property type="entry name" value="Histidine kinase-like ATPase, C-terminal domain"/>
    <property type="match status" value="1"/>
</dbReference>
<sequence>MGIKLSLREFSRSIRVRILGLVAAVLAGGAIILGCMASYAANTAAQEAYDRLLGSGAVQFAENVFVQGGVVTLDPPASAISSLAAYDLVFYRIVDPRGIVVAGSEDLSHTALPQQTQKELVFEDGVYADQPVRMATISKKIENPAVTGWAEITVAQTIHARTGLARRLTYEALVVIGVMFLLAVSATTLSLRFALKPLMQIEHEIQSRDPDDLSPIHAEPPVEIRNLVQSIDEFMRRLSERIAMFQRFIGDAAHQMRTPLAALDAQVEMLSHAKSDAAVKDSISRIRDRNNELGRLTGQLLDHAMILHRIDAARLEPVDINEFVKLVMSKAVPLSMSREIDVSFKPTSPDMVLSVDPVSLREAISNLINNALAHGATSKLEVEVKPLAGGVSIIIRDDGDGFDTDPQSLLAPFEKGPRSRGSGLGLTIASEVAKAHNGSLLFRRENDFTVVQLILPVSP</sequence>
<evidence type="ECO:0000256" key="11">
    <source>
        <dbReference type="SAM" id="Phobius"/>
    </source>
</evidence>
<evidence type="ECO:0000313" key="15">
    <source>
        <dbReference type="Proteomes" id="UP000749740"/>
    </source>
</evidence>
<comment type="caution">
    <text evidence="14">The sequence shown here is derived from an EMBL/GenBank/DDBJ whole genome shotgun (WGS) entry which is preliminary data.</text>
</comment>
<evidence type="ECO:0000256" key="2">
    <source>
        <dbReference type="ARBA" id="ARBA00004370"/>
    </source>
</evidence>
<keyword evidence="7 14" id="KW-0418">Kinase</keyword>
<dbReference type="PROSITE" id="PS51257">
    <property type="entry name" value="PROKAR_LIPOPROTEIN"/>
    <property type="match status" value="1"/>
</dbReference>
<evidence type="ECO:0000256" key="6">
    <source>
        <dbReference type="ARBA" id="ARBA00022692"/>
    </source>
</evidence>
<dbReference type="EMBL" id="JABDYC010000002">
    <property type="protein sequence ID" value="MBX5022464.1"/>
    <property type="molecule type" value="Genomic_DNA"/>
</dbReference>
<dbReference type="EC" id="2.7.13.3" evidence="3"/>
<comment type="subcellular location">
    <subcellularLocation>
        <location evidence="2">Membrane</location>
    </subcellularLocation>
</comment>
<evidence type="ECO:0000256" key="7">
    <source>
        <dbReference type="ARBA" id="ARBA00022777"/>
    </source>
</evidence>
<evidence type="ECO:0000256" key="4">
    <source>
        <dbReference type="ARBA" id="ARBA00022553"/>
    </source>
</evidence>
<dbReference type="SMART" id="SM00388">
    <property type="entry name" value="HisKA"/>
    <property type="match status" value="1"/>
</dbReference>
<dbReference type="PRINTS" id="PR00344">
    <property type="entry name" value="BCTRLSENSOR"/>
</dbReference>
<dbReference type="Proteomes" id="UP000749740">
    <property type="component" value="Unassembled WGS sequence"/>
</dbReference>
<comment type="catalytic activity">
    <reaction evidence="1">
        <text>ATP + protein L-histidine = ADP + protein N-phospho-L-histidine.</text>
        <dbReference type="EC" id="2.7.13.3"/>
    </reaction>
</comment>
<dbReference type="PROSITE" id="PS50885">
    <property type="entry name" value="HAMP"/>
    <property type="match status" value="1"/>
</dbReference>
<dbReference type="InterPro" id="IPR050428">
    <property type="entry name" value="TCS_sensor_his_kinase"/>
</dbReference>
<dbReference type="InterPro" id="IPR003661">
    <property type="entry name" value="HisK_dim/P_dom"/>
</dbReference>
<dbReference type="PROSITE" id="PS50109">
    <property type="entry name" value="HIS_KIN"/>
    <property type="match status" value="1"/>
</dbReference>
<dbReference type="Pfam" id="PF02518">
    <property type="entry name" value="HATPase_c"/>
    <property type="match status" value="1"/>
</dbReference>
<evidence type="ECO:0000256" key="1">
    <source>
        <dbReference type="ARBA" id="ARBA00000085"/>
    </source>
</evidence>
<dbReference type="InterPro" id="IPR036097">
    <property type="entry name" value="HisK_dim/P_sf"/>
</dbReference>
<dbReference type="InterPro" id="IPR013727">
    <property type="entry name" value="2CSK_N"/>
</dbReference>
<dbReference type="InterPro" id="IPR036890">
    <property type="entry name" value="HATPase_C_sf"/>
</dbReference>
<keyword evidence="8 11" id="KW-1133">Transmembrane helix</keyword>
<dbReference type="Pfam" id="PF08521">
    <property type="entry name" value="2CSK_N"/>
    <property type="match status" value="1"/>
</dbReference>
<dbReference type="GO" id="GO:0000155">
    <property type="term" value="F:phosphorelay sensor kinase activity"/>
    <property type="evidence" value="ECO:0007669"/>
    <property type="project" value="InterPro"/>
</dbReference>
<dbReference type="SUPFAM" id="SSF55874">
    <property type="entry name" value="ATPase domain of HSP90 chaperone/DNA topoisomerase II/histidine kinase"/>
    <property type="match status" value="1"/>
</dbReference>
<dbReference type="AlphaFoldDB" id="A0A9Q3MAJ3"/>
<dbReference type="GO" id="GO:0005886">
    <property type="term" value="C:plasma membrane"/>
    <property type="evidence" value="ECO:0007669"/>
    <property type="project" value="TreeGrafter"/>
</dbReference>
<feature type="domain" description="Histidine kinase" evidence="12">
    <location>
        <begin position="251"/>
        <end position="459"/>
    </location>
</feature>
<evidence type="ECO:0000256" key="9">
    <source>
        <dbReference type="ARBA" id="ARBA00023012"/>
    </source>
</evidence>
<dbReference type="Pfam" id="PF00512">
    <property type="entry name" value="HisKA"/>
    <property type="match status" value="1"/>
</dbReference>
<proteinExistence type="predicted"/>
<dbReference type="InterPro" id="IPR003660">
    <property type="entry name" value="HAMP_dom"/>
</dbReference>
<keyword evidence="4" id="KW-0597">Phosphoprotein</keyword>
<keyword evidence="9" id="KW-0902">Two-component regulatory system</keyword>
<feature type="domain" description="HAMP" evidence="13">
    <location>
        <begin position="192"/>
        <end position="243"/>
    </location>
</feature>
<evidence type="ECO:0000259" key="13">
    <source>
        <dbReference type="PROSITE" id="PS50885"/>
    </source>
</evidence>
<evidence type="ECO:0000256" key="3">
    <source>
        <dbReference type="ARBA" id="ARBA00012438"/>
    </source>
</evidence>
<protein>
    <recommendedName>
        <fullName evidence="3">histidine kinase</fullName>
        <ecNumber evidence="3">2.7.13.3</ecNumber>
    </recommendedName>
</protein>